<name>A0A0F9H1U2_9ZZZZ</name>
<dbReference type="GO" id="GO:0042781">
    <property type="term" value="F:3'-tRNA processing endoribonuclease activity"/>
    <property type="evidence" value="ECO:0007669"/>
    <property type="project" value="TreeGrafter"/>
</dbReference>
<proteinExistence type="predicted"/>
<dbReference type="Gene3D" id="3.60.15.10">
    <property type="entry name" value="Ribonuclease Z/Hydroxyacylglutathione hydrolase-like"/>
    <property type="match status" value="1"/>
</dbReference>
<dbReference type="InterPro" id="IPR036866">
    <property type="entry name" value="RibonucZ/Hydroxyglut_hydro"/>
</dbReference>
<dbReference type="PANTHER" id="PTHR46018:SF2">
    <property type="entry name" value="ZINC PHOSPHODIESTERASE ELAC PROTEIN 1"/>
    <property type="match status" value="1"/>
</dbReference>
<reference evidence="2" key="1">
    <citation type="journal article" date="2015" name="Nature">
        <title>Complex archaea that bridge the gap between prokaryotes and eukaryotes.</title>
        <authorList>
            <person name="Spang A."/>
            <person name="Saw J.H."/>
            <person name="Jorgensen S.L."/>
            <person name="Zaremba-Niedzwiedzka K."/>
            <person name="Martijn J."/>
            <person name="Lind A.E."/>
            <person name="van Eijk R."/>
            <person name="Schleper C."/>
            <person name="Guy L."/>
            <person name="Ettema T.J."/>
        </authorList>
    </citation>
    <scope>NUCLEOTIDE SEQUENCE</scope>
</reference>
<dbReference type="Pfam" id="PF12706">
    <property type="entry name" value="Lactamase_B_2"/>
    <property type="match status" value="1"/>
</dbReference>
<dbReference type="CDD" id="cd07715">
    <property type="entry name" value="TaR3-like_MBL-fold"/>
    <property type="match status" value="1"/>
</dbReference>
<feature type="domain" description="Metallo-beta-lactamase" evidence="1">
    <location>
        <begin position="42"/>
        <end position="272"/>
    </location>
</feature>
<dbReference type="EMBL" id="LAZR01026271">
    <property type="protein sequence ID" value="KKL69262.1"/>
    <property type="molecule type" value="Genomic_DNA"/>
</dbReference>
<accession>A0A0F9H1U2</accession>
<feature type="non-terminal residue" evidence="2">
    <location>
        <position position="303"/>
    </location>
</feature>
<dbReference type="SUPFAM" id="SSF56281">
    <property type="entry name" value="Metallo-hydrolase/oxidoreductase"/>
    <property type="match status" value="1"/>
</dbReference>
<dbReference type="AlphaFoldDB" id="A0A0F9H1U2"/>
<sequence>MKKDFKVTFWGVRGSHPVPGKNTLKFGGNTTCLEVSIDSVTIIIDAGTGIINLGNRIVADFFSKGGKPPLELTLLFTHLHQDHTQGLPFFVPYYLGQSILNFFGPLNFNEELHKVLEKSMAPPNFPIDFDSSSSVKNINTVKENSVILLDTDDKKPQNINIFHNKPEIKNTSILIRIMNGFSHPSNGIYIYRIEYGGKSVVFCTDVEGYLYGDSKLINFAKGADLLIHDAQYSKEQYTSLPVPRQGFGHSTPEMAIEVAKAAEVKNLAITHHDPASLDKQLDEYNSKYKKQFDKLFYTREGET</sequence>
<dbReference type="InterPro" id="IPR001279">
    <property type="entry name" value="Metallo-B-lactamas"/>
</dbReference>
<protein>
    <recommendedName>
        <fullName evidence="1">Metallo-beta-lactamase domain-containing protein</fullName>
    </recommendedName>
</protein>
<evidence type="ECO:0000259" key="1">
    <source>
        <dbReference type="Pfam" id="PF12706"/>
    </source>
</evidence>
<evidence type="ECO:0000313" key="2">
    <source>
        <dbReference type="EMBL" id="KKL69262.1"/>
    </source>
</evidence>
<organism evidence="2">
    <name type="scientific">marine sediment metagenome</name>
    <dbReference type="NCBI Taxonomy" id="412755"/>
    <lineage>
        <taxon>unclassified sequences</taxon>
        <taxon>metagenomes</taxon>
        <taxon>ecological metagenomes</taxon>
    </lineage>
</organism>
<dbReference type="PANTHER" id="PTHR46018">
    <property type="entry name" value="ZINC PHOSPHODIESTERASE ELAC PROTEIN 1"/>
    <property type="match status" value="1"/>
</dbReference>
<gene>
    <name evidence="2" type="ORF">LCGC14_2116740</name>
</gene>
<comment type="caution">
    <text evidence="2">The sequence shown here is derived from an EMBL/GenBank/DDBJ whole genome shotgun (WGS) entry which is preliminary data.</text>
</comment>